<sequence>MCVASNYLLLGFVYCCWVPGVSVELYGFGESLYYTDWLWSSSVRQKPWASAGLEGAKGRYEQRCWTRSAGGEACPGATTCEQPTVKAKIQVPQLLTILYETCGIVLVLVSSKTTVPSKCCEEIASVEGEIEFRNLKKWWCLEGRMLHFLLVLGDICCVAIVEGRRPWTEGSCLFKLRGREAE</sequence>
<gene>
    <name evidence="1" type="ORF">CSSPJE1EN1_LOCUS15216</name>
</gene>
<dbReference type="Proteomes" id="UP001497444">
    <property type="component" value="Chromosome 3"/>
</dbReference>
<protein>
    <submittedName>
        <fullName evidence="1">Uncharacterized protein</fullName>
    </submittedName>
</protein>
<name>A0ABP0WS77_9BRYO</name>
<organism evidence="1 2">
    <name type="scientific">Sphagnum jensenii</name>
    <dbReference type="NCBI Taxonomy" id="128206"/>
    <lineage>
        <taxon>Eukaryota</taxon>
        <taxon>Viridiplantae</taxon>
        <taxon>Streptophyta</taxon>
        <taxon>Embryophyta</taxon>
        <taxon>Bryophyta</taxon>
        <taxon>Sphagnophytina</taxon>
        <taxon>Sphagnopsida</taxon>
        <taxon>Sphagnales</taxon>
        <taxon>Sphagnaceae</taxon>
        <taxon>Sphagnum</taxon>
    </lineage>
</organism>
<evidence type="ECO:0000313" key="1">
    <source>
        <dbReference type="EMBL" id="CAK9269738.1"/>
    </source>
</evidence>
<keyword evidence="2" id="KW-1185">Reference proteome</keyword>
<accession>A0ABP0WS77</accession>
<proteinExistence type="predicted"/>
<dbReference type="EMBL" id="OZ020098">
    <property type="protein sequence ID" value="CAK9269738.1"/>
    <property type="molecule type" value="Genomic_DNA"/>
</dbReference>
<reference evidence="1" key="1">
    <citation type="submission" date="2024-02" db="EMBL/GenBank/DDBJ databases">
        <authorList>
            <consortium name="ELIXIR-Norway"/>
            <consortium name="Elixir Norway"/>
        </authorList>
    </citation>
    <scope>NUCLEOTIDE SEQUENCE</scope>
</reference>
<evidence type="ECO:0000313" key="2">
    <source>
        <dbReference type="Proteomes" id="UP001497444"/>
    </source>
</evidence>